<dbReference type="Proteomes" id="UP000244168">
    <property type="component" value="Unassembled WGS sequence"/>
</dbReference>
<feature type="transmembrane region" description="Helical" evidence="1">
    <location>
        <begin position="25"/>
        <end position="43"/>
    </location>
</feature>
<keyword evidence="1" id="KW-0812">Transmembrane</keyword>
<dbReference type="EMBL" id="QAOQ01000001">
    <property type="protein sequence ID" value="PTR00935.1"/>
    <property type="molecule type" value="Genomic_DNA"/>
</dbReference>
<comment type="caution">
    <text evidence="2">The sequence shown here is derived from an EMBL/GenBank/DDBJ whole genome shotgun (WGS) entry which is preliminary data.</text>
</comment>
<keyword evidence="3" id="KW-1185">Reference proteome</keyword>
<name>A0A2T5JEV9_9SPHI</name>
<evidence type="ECO:0000313" key="2">
    <source>
        <dbReference type="EMBL" id="PTR00935.1"/>
    </source>
</evidence>
<evidence type="ECO:0000256" key="1">
    <source>
        <dbReference type="SAM" id="Phobius"/>
    </source>
</evidence>
<sequence length="44" mass="4941">MKVKPISTPDPFAELTPLQQKTRKIAIAIAFIGVFVWAVKILFL</sequence>
<organism evidence="2 3">
    <name type="scientific">Mucilaginibacter yixingensis</name>
    <dbReference type="NCBI Taxonomy" id="1295612"/>
    <lineage>
        <taxon>Bacteria</taxon>
        <taxon>Pseudomonadati</taxon>
        <taxon>Bacteroidota</taxon>
        <taxon>Sphingobacteriia</taxon>
        <taxon>Sphingobacteriales</taxon>
        <taxon>Sphingobacteriaceae</taxon>
        <taxon>Mucilaginibacter</taxon>
    </lineage>
</organism>
<keyword evidence="1" id="KW-0472">Membrane</keyword>
<gene>
    <name evidence="2" type="ORF">C8P68_101165</name>
</gene>
<accession>A0A2T5JEV9</accession>
<proteinExistence type="predicted"/>
<protein>
    <submittedName>
        <fullName evidence="2">Uncharacterized protein</fullName>
    </submittedName>
</protein>
<dbReference type="AlphaFoldDB" id="A0A2T5JEV9"/>
<reference evidence="2 3" key="1">
    <citation type="submission" date="2018-04" db="EMBL/GenBank/DDBJ databases">
        <title>Genomic Encyclopedia of Archaeal and Bacterial Type Strains, Phase II (KMG-II): from individual species to whole genera.</title>
        <authorList>
            <person name="Goeker M."/>
        </authorList>
    </citation>
    <scope>NUCLEOTIDE SEQUENCE [LARGE SCALE GENOMIC DNA]</scope>
    <source>
        <strain evidence="2 3">DSM 26809</strain>
    </source>
</reference>
<dbReference type="RefSeq" id="WP_281260175.1">
    <property type="nucleotide sequence ID" value="NZ_CP160205.1"/>
</dbReference>
<keyword evidence="1" id="KW-1133">Transmembrane helix</keyword>
<evidence type="ECO:0000313" key="3">
    <source>
        <dbReference type="Proteomes" id="UP000244168"/>
    </source>
</evidence>